<dbReference type="OrthoDB" id="191139at2759"/>
<dbReference type="Pfam" id="PF00106">
    <property type="entry name" value="adh_short"/>
    <property type="match status" value="1"/>
</dbReference>
<dbReference type="PANTHER" id="PTHR43157">
    <property type="entry name" value="PHOSPHATIDYLINOSITOL-GLYCAN BIOSYNTHESIS CLASS F PROTEIN-RELATED"/>
    <property type="match status" value="1"/>
</dbReference>
<comment type="caution">
    <text evidence="3">The sequence shown here is derived from an EMBL/GenBank/DDBJ whole genome shotgun (WGS) entry which is preliminary data.</text>
</comment>
<name>A0A8T2P6I9_9TELE</name>
<dbReference type="PANTHER" id="PTHR43157:SF54">
    <property type="entry name" value="RETINOL DEHYDROGENASE 12-LIKE ISOFORM X1-RELATED"/>
    <property type="match status" value="1"/>
</dbReference>
<reference evidence="3" key="1">
    <citation type="thesis" date="2021" institute="BYU ScholarsArchive" country="Provo, UT, USA">
        <title>Applications of and Algorithms for Genome Assembly and Genomic Analyses with an Emphasis on Marine Teleosts.</title>
        <authorList>
            <person name="Pickett B.D."/>
        </authorList>
    </citation>
    <scope>NUCLEOTIDE SEQUENCE</scope>
    <source>
        <strain evidence="3">HI-2016</strain>
    </source>
</reference>
<evidence type="ECO:0000313" key="4">
    <source>
        <dbReference type="Proteomes" id="UP000824540"/>
    </source>
</evidence>
<keyword evidence="4" id="KW-1185">Reference proteome</keyword>
<proteinExistence type="inferred from homology"/>
<evidence type="ECO:0000256" key="1">
    <source>
        <dbReference type="ARBA" id="ARBA00006484"/>
    </source>
</evidence>
<dbReference type="GO" id="GO:0016491">
    <property type="term" value="F:oxidoreductase activity"/>
    <property type="evidence" value="ECO:0007669"/>
    <property type="project" value="UniProtKB-KW"/>
</dbReference>
<dbReference type="PRINTS" id="PR01167">
    <property type="entry name" value="INSADHFAMILY"/>
</dbReference>
<evidence type="ECO:0000256" key="2">
    <source>
        <dbReference type="ARBA" id="ARBA00023002"/>
    </source>
</evidence>
<evidence type="ECO:0008006" key="5">
    <source>
        <dbReference type="Google" id="ProtNLM"/>
    </source>
</evidence>
<keyword evidence="2" id="KW-0560">Oxidoreductase</keyword>
<protein>
    <recommendedName>
        <fullName evidence="5">Retinol dehydrogenase 11</fullName>
    </recommendedName>
</protein>
<comment type="similarity">
    <text evidence="1">Belongs to the short-chain dehydrogenases/reductases (SDR) family.</text>
</comment>
<dbReference type="EMBL" id="JAFBMS010000012">
    <property type="protein sequence ID" value="KAG9347899.1"/>
    <property type="molecule type" value="Genomic_DNA"/>
</dbReference>
<sequence length="204" mass="22684">NIIAKSWSSNVRLDGKTAIVTGANTGIGKETAKDLAKRGHFFLTFLLLDLLKHSEPARVINLTSMAHSMGRIHFDDLNSEKSYHPVKAYVQSKLANILFTRELARKLEGTGVTVCAVDPGIVHTEVTRHMKSPLQMFVKAFSFLIRTPAEGAYTTLYCALTPDLRSGGYYRNCTLATCSRAASDDRTARNLWVVSCHLLGIRWR</sequence>
<gene>
    <name evidence="3" type="ORF">JZ751_003916</name>
</gene>
<evidence type="ECO:0000313" key="3">
    <source>
        <dbReference type="EMBL" id="KAG9347899.1"/>
    </source>
</evidence>
<dbReference type="Proteomes" id="UP000824540">
    <property type="component" value="Unassembled WGS sequence"/>
</dbReference>
<organism evidence="3 4">
    <name type="scientific">Albula glossodonta</name>
    <name type="common">roundjaw bonefish</name>
    <dbReference type="NCBI Taxonomy" id="121402"/>
    <lineage>
        <taxon>Eukaryota</taxon>
        <taxon>Metazoa</taxon>
        <taxon>Chordata</taxon>
        <taxon>Craniata</taxon>
        <taxon>Vertebrata</taxon>
        <taxon>Euteleostomi</taxon>
        <taxon>Actinopterygii</taxon>
        <taxon>Neopterygii</taxon>
        <taxon>Teleostei</taxon>
        <taxon>Albuliformes</taxon>
        <taxon>Albulidae</taxon>
        <taxon>Albula</taxon>
    </lineage>
</organism>
<feature type="non-terminal residue" evidence="3">
    <location>
        <position position="204"/>
    </location>
</feature>
<dbReference type="SUPFAM" id="SSF51735">
    <property type="entry name" value="NAD(P)-binding Rossmann-fold domains"/>
    <property type="match status" value="1"/>
</dbReference>
<dbReference type="InterPro" id="IPR002347">
    <property type="entry name" value="SDR_fam"/>
</dbReference>
<accession>A0A8T2P6I9</accession>
<dbReference type="InterPro" id="IPR036291">
    <property type="entry name" value="NAD(P)-bd_dom_sf"/>
</dbReference>
<dbReference type="Gene3D" id="3.40.50.720">
    <property type="entry name" value="NAD(P)-binding Rossmann-like Domain"/>
    <property type="match status" value="2"/>
</dbReference>
<dbReference type="AlphaFoldDB" id="A0A8T2P6I9"/>